<protein>
    <submittedName>
        <fullName evidence="4">Beta-lactamase class A</fullName>
    </submittedName>
</protein>
<dbReference type="InterPro" id="IPR000871">
    <property type="entry name" value="Beta-lactam_class-A"/>
</dbReference>
<accession>A0A1M4VBQ0</accession>
<keyword evidence="2" id="KW-0812">Transmembrane</keyword>
<dbReference type="PANTHER" id="PTHR35333">
    <property type="entry name" value="BETA-LACTAMASE"/>
    <property type="match status" value="1"/>
</dbReference>
<dbReference type="AlphaFoldDB" id="A0A1M4VBQ0"/>
<dbReference type="SUPFAM" id="SSF56601">
    <property type="entry name" value="beta-lactamase/transpeptidase-like"/>
    <property type="match status" value="1"/>
</dbReference>
<proteinExistence type="predicted"/>
<dbReference type="GO" id="GO:0046677">
    <property type="term" value="P:response to antibiotic"/>
    <property type="evidence" value="ECO:0007669"/>
    <property type="project" value="InterPro"/>
</dbReference>
<dbReference type="InterPro" id="IPR045155">
    <property type="entry name" value="Beta-lactam_cat"/>
</dbReference>
<evidence type="ECO:0000313" key="5">
    <source>
        <dbReference type="Proteomes" id="UP000184501"/>
    </source>
</evidence>
<dbReference type="Gene3D" id="3.40.710.10">
    <property type="entry name" value="DD-peptidase/beta-lactamase superfamily"/>
    <property type="match status" value="1"/>
</dbReference>
<evidence type="ECO:0000256" key="2">
    <source>
        <dbReference type="SAM" id="Phobius"/>
    </source>
</evidence>
<evidence type="ECO:0000256" key="1">
    <source>
        <dbReference type="SAM" id="MobiDB-lite"/>
    </source>
</evidence>
<organism evidence="4 5">
    <name type="scientific">Streptoalloteichus hindustanus</name>
    <dbReference type="NCBI Taxonomy" id="2017"/>
    <lineage>
        <taxon>Bacteria</taxon>
        <taxon>Bacillati</taxon>
        <taxon>Actinomycetota</taxon>
        <taxon>Actinomycetes</taxon>
        <taxon>Pseudonocardiales</taxon>
        <taxon>Pseudonocardiaceae</taxon>
        <taxon>Streptoalloteichus</taxon>
    </lineage>
</organism>
<feature type="region of interest" description="Disordered" evidence="1">
    <location>
        <begin position="65"/>
        <end position="110"/>
    </location>
</feature>
<name>A0A1M4VBQ0_STRHI</name>
<dbReference type="PANTHER" id="PTHR35333:SF3">
    <property type="entry name" value="BETA-LACTAMASE-TYPE TRANSPEPTIDASE FOLD CONTAINING PROTEIN"/>
    <property type="match status" value="1"/>
</dbReference>
<dbReference type="InterPro" id="IPR012338">
    <property type="entry name" value="Beta-lactam/transpept-like"/>
</dbReference>
<reference evidence="4 5" key="1">
    <citation type="submission" date="2016-11" db="EMBL/GenBank/DDBJ databases">
        <authorList>
            <person name="Jaros S."/>
            <person name="Januszkiewicz K."/>
            <person name="Wedrychowicz H."/>
        </authorList>
    </citation>
    <scope>NUCLEOTIDE SEQUENCE [LARGE SCALE GENOMIC DNA]</scope>
    <source>
        <strain evidence="4 5">DSM 44523</strain>
    </source>
</reference>
<feature type="transmembrane region" description="Helical" evidence="2">
    <location>
        <begin position="29"/>
        <end position="48"/>
    </location>
</feature>
<gene>
    <name evidence="4" type="ORF">SAMN05444320_101715</name>
</gene>
<dbReference type="GO" id="GO:0030655">
    <property type="term" value="P:beta-lactam antibiotic catabolic process"/>
    <property type="evidence" value="ECO:0007669"/>
    <property type="project" value="InterPro"/>
</dbReference>
<feature type="compositionally biased region" description="Basic and acidic residues" evidence="1">
    <location>
        <begin position="97"/>
        <end position="106"/>
    </location>
</feature>
<keyword evidence="2" id="KW-0472">Membrane</keyword>
<dbReference type="GO" id="GO:0008800">
    <property type="term" value="F:beta-lactamase activity"/>
    <property type="evidence" value="ECO:0007669"/>
    <property type="project" value="InterPro"/>
</dbReference>
<keyword evidence="2" id="KW-1133">Transmembrane helix</keyword>
<dbReference type="Pfam" id="PF13354">
    <property type="entry name" value="Beta-lactamase2"/>
    <property type="match status" value="1"/>
</dbReference>
<keyword evidence="5" id="KW-1185">Reference proteome</keyword>
<evidence type="ECO:0000259" key="3">
    <source>
        <dbReference type="Pfam" id="PF13354"/>
    </source>
</evidence>
<dbReference type="STRING" id="2017.SAMN05444320_101715"/>
<dbReference type="EMBL" id="FQVN01000001">
    <property type="protein sequence ID" value="SHE66371.1"/>
    <property type="molecule type" value="Genomic_DNA"/>
</dbReference>
<sequence>MREHKKLRAHALILSGGFGLRKGVGDTRLLLAGLVAGALVASLVTITVSGTASATGTLTLAGSNLGASLEPDQPTPAPGGGATSNAPSAAPQADPARPGDTDHPDTKQAPVSADQAVNAARAAAPGTTLGIAVYDRHQGAFTARHGADRRFTSASLVKLMIALEVLHQKQAALGSAQGDQLHQMIARSDDGIANTLWSQYGGAEIVRRVAARVGMASTRPPKDANRWGDTIITANDMVVLYRYVLDKAPAHHRDLLLRALRAAPARAADGFDQHFGIPRAAGAQPWGIKQGWACCLPDRVLHTSGVVGQGDRYIVVVLSSHSPTRNYARARAVTTEATTALAPLLRPAASE</sequence>
<feature type="domain" description="Beta-lactamase class A catalytic" evidence="3">
    <location>
        <begin position="179"/>
        <end position="318"/>
    </location>
</feature>
<dbReference type="Proteomes" id="UP000184501">
    <property type="component" value="Unassembled WGS sequence"/>
</dbReference>
<evidence type="ECO:0000313" key="4">
    <source>
        <dbReference type="EMBL" id="SHE66371.1"/>
    </source>
</evidence>